<dbReference type="PROSITE" id="PS51257">
    <property type="entry name" value="PROKAR_LIPOPROTEIN"/>
    <property type="match status" value="1"/>
</dbReference>
<evidence type="ECO:0008006" key="4">
    <source>
        <dbReference type="Google" id="ProtNLM"/>
    </source>
</evidence>
<reference evidence="2 3" key="1">
    <citation type="submission" date="2023-06" db="EMBL/GenBank/DDBJ databases">
        <title>Nosocomial Elizabethkingia miricola genome.</title>
        <authorList>
            <person name="Morgado S."/>
            <person name="Fonseca E."/>
            <person name="Freitas F."/>
            <person name="Vicente A.C."/>
        </authorList>
    </citation>
    <scope>NUCLEOTIDE SEQUENCE [LARGE SCALE GENOMIC DNA]</scope>
    <source>
        <strain evidence="2 3">EM15</strain>
    </source>
</reference>
<keyword evidence="1" id="KW-0732">Signal</keyword>
<evidence type="ECO:0000313" key="2">
    <source>
        <dbReference type="EMBL" id="MDQ8750566.1"/>
    </source>
</evidence>
<evidence type="ECO:0000313" key="3">
    <source>
        <dbReference type="Proteomes" id="UP001239265"/>
    </source>
</evidence>
<feature type="chain" id="PRO_5044800261" description="Lipoprotein" evidence="1">
    <location>
        <begin position="20"/>
        <end position="128"/>
    </location>
</feature>
<dbReference type="EMBL" id="JAUCQJ010000005">
    <property type="protein sequence ID" value="MDQ8750566.1"/>
    <property type="molecule type" value="Genomic_DNA"/>
</dbReference>
<proteinExistence type="predicted"/>
<evidence type="ECO:0000256" key="1">
    <source>
        <dbReference type="SAM" id="SignalP"/>
    </source>
</evidence>
<gene>
    <name evidence="2" type="ORF">QT385_18055</name>
</gene>
<sequence>MKKALFIFSTIIFLTSCSATVNSAFSDSGKPLTMNDKVAFLDTTHKVPEGAKKMGTAKFGDSGFSTDCSFNSNLIQARQLARQNGANIVKVAEKREPGLWSTCYRMKIEFYYYQGDVTSLPQYQLQIN</sequence>
<protein>
    <recommendedName>
        <fullName evidence="4">Lipoprotein</fullName>
    </recommendedName>
</protein>
<dbReference type="RefSeq" id="WP_078795047.1">
    <property type="nucleotide sequence ID" value="NZ_JAUCQJ010000005.1"/>
</dbReference>
<name>A0ABD5B9P1_ELIMR</name>
<dbReference type="Proteomes" id="UP001239265">
    <property type="component" value="Unassembled WGS sequence"/>
</dbReference>
<comment type="caution">
    <text evidence="2">The sequence shown here is derived from an EMBL/GenBank/DDBJ whole genome shotgun (WGS) entry which is preliminary data.</text>
</comment>
<accession>A0ABD5B9P1</accession>
<feature type="signal peptide" evidence="1">
    <location>
        <begin position="1"/>
        <end position="19"/>
    </location>
</feature>
<organism evidence="2 3">
    <name type="scientific">Elizabethkingia miricola</name>
    <name type="common">Chryseobacterium miricola</name>
    <dbReference type="NCBI Taxonomy" id="172045"/>
    <lineage>
        <taxon>Bacteria</taxon>
        <taxon>Pseudomonadati</taxon>
        <taxon>Bacteroidota</taxon>
        <taxon>Flavobacteriia</taxon>
        <taxon>Flavobacteriales</taxon>
        <taxon>Weeksellaceae</taxon>
        <taxon>Elizabethkingia</taxon>
    </lineage>
</organism>
<dbReference type="AlphaFoldDB" id="A0ABD5B9P1"/>